<keyword evidence="3" id="KW-1185">Reference proteome</keyword>
<reference evidence="2" key="2">
    <citation type="submission" date="2020-09" db="EMBL/GenBank/DDBJ databases">
        <authorList>
            <person name="Sun Q."/>
            <person name="Zhou Y."/>
        </authorList>
    </citation>
    <scope>NUCLEOTIDE SEQUENCE</scope>
    <source>
        <strain evidence="2">CGMCC 1.15425</strain>
    </source>
</reference>
<dbReference type="Proteomes" id="UP000627715">
    <property type="component" value="Unassembled WGS sequence"/>
</dbReference>
<dbReference type="EMBL" id="BMIY01000012">
    <property type="protein sequence ID" value="GFZ81836.1"/>
    <property type="molecule type" value="Genomic_DNA"/>
</dbReference>
<evidence type="ECO:0000256" key="1">
    <source>
        <dbReference type="SAM" id="SignalP"/>
    </source>
</evidence>
<sequence>MTGMKQIAILLAASLALVACNSGYPPHPRAINFPAVQQNHIRSAAHWQLMADNEVQSLSEALPPQASVAIRQAGQESSPFEQAYRRMLTAALVDSGIQVALSPAAASHYLDYNLQMIQHSETDRDWLPRPGTASAWIAIATASANVRNWTNQEYALIPLALGLDVFAALWRDTDSSIAEVIIHSQLQDAEHIVAANSHVYYFNGDDMQQYQNQGRTFPVVSQSPASPHYAVSAP</sequence>
<proteinExistence type="predicted"/>
<dbReference type="RefSeq" id="WP_068810268.1">
    <property type="nucleotide sequence ID" value="NZ_BMIY01000012.1"/>
</dbReference>
<reference evidence="2" key="1">
    <citation type="journal article" date="2014" name="Int. J. Syst. Evol. Microbiol.">
        <title>Complete genome sequence of Corynebacterium casei LMG S-19264T (=DSM 44701T), isolated from a smear-ripened cheese.</title>
        <authorList>
            <consortium name="US DOE Joint Genome Institute (JGI-PGF)"/>
            <person name="Walter F."/>
            <person name="Albersmeier A."/>
            <person name="Kalinowski J."/>
            <person name="Ruckert C."/>
        </authorList>
    </citation>
    <scope>NUCLEOTIDE SEQUENCE</scope>
    <source>
        <strain evidence="2">CGMCC 1.15425</strain>
    </source>
</reference>
<feature type="chain" id="PRO_5037064636" description="Lipoprotein" evidence="1">
    <location>
        <begin position="22"/>
        <end position="234"/>
    </location>
</feature>
<gene>
    <name evidence="2" type="ORF">GCM10011403_26610</name>
</gene>
<accession>A0A916VJK3</accession>
<evidence type="ECO:0000313" key="2">
    <source>
        <dbReference type="EMBL" id="GFZ81836.1"/>
    </source>
</evidence>
<comment type="caution">
    <text evidence="2">The sequence shown here is derived from an EMBL/GenBank/DDBJ whole genome shotgun (WGS) entry which is preliminary data.</text>
</comment>
<dbReference type="PROSITE" id="PS51257">
    <property type="entry name" value="PROKAR_LIPOPROTEIN"/>
    <property type="match status" value="1"/>
</dbReference>
<protein>
    <recommendedName>
        <fullName evidence="4">Lipoprotein</fullName>
    </recommendedName>
</protein>
<evidence type="ECO:0008006" key="4">
    <source>
        <dbReference type="Google" id="ProtNLM"/>
    </source>
</evidence>
<dbReference type="OrthoDB" id="6891340at2"/>
<evidence type="ECO:0000313" key="3">
    <source>
        <dbReference type="Proteomes" id="UP000627715"/>
    </source>
</evidence>
<organism evidence="2 3">
    <name type="scientific">Pseudohongiella nitratireducens</name>
    <dbReference type="NCBI Taxonomy" id="1768907"/>
    <lineage>
        <taxon>Bacteria</taxon>
        <taxon>Pseudomonadati</taxon>
        <taxon>Pseudomonadota</taxon>
        <taxon>Gammaproteobacteria</taxon>
        <taxon>Pseudomonadales</taxon>
        <taxon>Pseudohongiellaceae</taxon>
        <taxon>Pseudohongiella</taxon>
    </lineage>
</organism>
<name>A0A916VJK3_9GAMM</name>
<feature type="signal peptide" evidence="1">
    <location>
        <begin position="1"/>
        <end position="21"/>
    </location>
</feature>
<dbReference type="AlphaFoldDB" id="A0A916VJK3"/>
<keyword evidence="1" id="KW-0732">Signal</keyword>